<evidence type="ECO:0000256" key="1">
    <source>
        <dbReference type="SAM" id="MobiDB-lite"/>
    </source>
</evidence>
<protein>
    <submittedName>
        <fullName evidence="2">Unannotated protein</fullName>
    </submittedName>
</protein>
<sequence length="170" mass="17715">MWYLPPGFMSAMCGARAAMRLKSSSSSGTPASLAMASRCRTALVLPPSALNSTMAFSKAFLVRMSRGRMPRRSMFTTASPARRASSSRLTSTAGAEAEPGNDRPSASPMDDMVLAVNIPPHAPSPGHAAFSIAVSSSGVIVPAAHAPMASKTVVMSMFLPSYRPGNVDPL</sequence>
<gene>
    <name evidence="2" type="ORF">UFOPK1722_00966</name>
</gene>
<dbReference type="AlphaFoldDB" id="A0A6J6EZJ7"/>
<evidence type="ECO:0000313" key="2">
    <source>
        <dbReference type="EMBL" id="CAB4580114.1"/>
    </source>
</evidence>
<organism evidence="2">
    <name type="scientific">freshwater metagenome</name>
    <dbReference type="NCBI Taxonomy" id="449393"/>
    <lineage>
        <taxon>unclassified sequences</taxon>
        <taxon>metagenomes</taxon>
        <taxon>ecological metagenomes</taxon>
    </lineage>
</organism>
<feature type="region of interest" description="Disordered" evidence="1">
    <location>
        <begin position="72"/>
        <end position="109"/>
    </location>
</feature>
<feature type="compositionally biased region" description="Low complexity" evidence="1">
    <location>
        <begin position="72"/>
        <end position="95"/>
    </location>
</feature>
<name>A0A6J6EZJ7_9ZZZZ</name>
<accession>A0A6J6EZJ7</accession>
<proteinExistence type="predicted"/>
<reference evidence="2" key="1">
    <citation type="submission" date="2020-05" db="EMBL/GenBank/DDBJ databases">
        <authorList>
            <person name="Chiriac C."/>
            <person name="Salcher M."/>
            <person name="Ghai R."/>
            <person name="Kavagutti S V."/>
        </authorList>
    </citation>
    <scope>NUCLEOTIDE SEQUENCE</scope>
</reference>
<dbReference type="EMBL" id="CAEZTS010000075">
    <property type="protein sequence ID" value="CAB4580114.1"/>
    <property type="molecule type" value="Genomic_DNA"/>
</dbReference>